<dbReference type="PANTHER" id="PTHR43628">
    <property type="entry name" value="ACTIVATOR OF C KINASE PROTEIN 1-RELATED"/>
    <property type="match status" value="1"/>
</dbReference>
<dbReference type="SUPFAM" id="SSF81901">
    <property type="entry name" value="HCP-like"/>
    <property type="match status" value="1"/>
</dbReference>
<evidence type="ECO:0000313" key="3">
    <source>
        <dbReference type="Proteomes" id="UP000251956"/>
    </source>
</evidence>
<sequence length="935" mass="99350">MLRPVHALVLSCLALTPLAGAAFAAQASSEKSDDAAKKAADDPAKKAADDAAKKAALAEAISVCDKGASVPLDPEAKAPPVQYGELFPQDFDLSKLKVLAEKCQAAMLGAPQEKRLTLEWLRVQVALNQPGLTFLLPQIKLIADGGSPEANYLLYEIYSVHRHDSADASAPPVSRDMALDALQKAGAAGHLTALVTLLHQYSDGPLLRRDAHKLVETAQHIIDAPVQGPSPGEWDSQLRKAMPLLIAQTVLENDGFAAEEQQKAFQAVDADSKAGTSGPEPSVLAYIKALRLGRGTQQDAAKARQLLEARVASDQYAVPMLADMLAKGEGGLADGKRAIAMLRGATKNVAGAGPLLAGLLLDGKVVGRQPREAIQLLNAPWDLDASIRLAKLLPDYDGFQIDNPDQLVERLSDAAEAGEPGAALALARLQLSDDQQFKNEDLARAMLKPLADGGDREALWLYASTQYANLDSTSYRPSRHDEGLSDDQLKALIDEGEARKEQQAYLLHAKLLRKGVVYPQDDLKATAMLINAANLGSVEAMVLLGDAYDDGLGIDKNPRERLHAWREAERLGSLRARSKLANAFTFDSFDHLMTLREGITDRIALYNDGIGRMGAGVFGANDADMELSGVFSGPASSAGTAAIAAAVMDAFREAPAGLDDQNLVGIGKALPDEIRVAIETTLKSEGFYTGEPKGYFGPDARKALAAWVDAKGPLGDAPSPQAAAGTQQAAPAPGGLDADLVNRIRDKVFAQAQAAKTDKQKLAAIKQLGVLARYGDLPSRWVLVRNYHQARAIRSVVTPEEITRFALDILVSKPEGVEKPEFEFIFDLTQIAQDRKSRAVGGATLQAIRDDPRLQDPLTLGAIMGQFAFAPDACDSVLAAARKAGIDSLGSDGCDEDTRTALIAFAKDKGASGVDAAARKAAVDEIKALDAQAAK</sequence>
<proteinExistence type="predicted"/>
<dbReference type="SMART" id="SM00671">
    <property type="entry name" value="SEL1"/>
    <property type="match status" value="3"/>
</dbReference>
<dbReference type="Gene3D" id="1.25.40.10">
    <property type="entry name" value="Tetratricopeptide repeat domain"/>
    <property type="match status" value="2"/>
</dbReference>
<dbReference type="InterPro" id="IPR006597">
    <property type="entry name" value="Sel1-like"/>
</dbReference>
<dbReference type="RefSeq" id="WP_112125542.1">
    <property type="nucleotide sequence ID" value="NZ_QMBQ01000001.1"/>
</dbReference>
<evidence type="ECO:0000313" key="2">
    <source>
        <dbReference type="EMBL" id="RAZ79971.1"/>
    </source>
</evidence>
<protein>
    <recommendedName>
        <fullName evidence="4">Sel1 repeat family protein</fullName>
    </recommendedName>
</protein>
<keyword evidence="1" id="KW-0732">Signal</keyword>
<keyword evidence="3" id="KW-1185">Reference proteome</keyword>
<organism evidence="2 3">
    <name type="scientific">Mesorhizobium atlanticum</name>
    <dbReference type="NCBI Taxonomy" id="2233532"/>
    <lineage>
        <taxon>Bacteria</taxon>
        <taxon>Pseudomonadati</taxon>
        <taxon>Pseudomonadota</taxon>
        <taxon>Alphaproteobacteria</taxon>
        <taxon>Hyphomicrobiales</taxon>
        <taxon>Phyllobacteriaceae</taxon>
        <taxon>Mesorhizobium</taxon>
    </lineage>
</organism>
<evidence type="ECO:0008006" key="4">
    <source>
        <dbReference type="Google" id="ProtNLM"/>
    </source>
</evidence>
<comment type="caution">
    <text evidence="2">The sequence shown here is derived from an EMBL/GenBank/DDBJ whole genome shotgun (WGS) entry which is preliminary data.</text>
</comment>
<dbReference type="InterPro" id="IPR011990">
    <property type="entry name" value="TPR-like_helical_dom_sf"/>
</dbReference>
<evidence type="ECO:0000256" key="1">
    <source>
        <dbReference type="SAM" id="SignalP"/>
    </source>
</evidence>
<dbReference type="PANTHER" id="PTHR43628:SF1">
    <property type="entry name" value="CHITIN SYNTHASE REGULATORY FACTOR 2-RELATED"/>
    <property type="match status" value="1"/>
</dbReference>
<dbReference type="OrthoDB" id="8192801at2"/>
<dbReference type="Proteomes" id="UP000251956">
    <property type="component" value="Unassembled WGS sequence"/>
</dbReference>
<reference evidence="2 3" key="1">
    <citation type="submission" date="2018-07" db="EMBL/GenBank/DDBJ databases">
        <title>Diversity of Mesorhizobium strains in Brazil.</title>
        <authorList>
            <person name="Helene L.C.F."/>
            <person name="Dall'Agnol R."/>
            <person name="Delamuta J.R.M."/>
            <person name="Hungria M."/>
        </authorList>
    </citation>
    <scope>NUCLEOTIDE SEQUENCE [LARGE SCALE GENOMIC DNA]</scope>
    <source>
        <strain evidence="2 3">CNPSo 3140</strain>
    </source>
</reference>
<dbReference type="AlphaFoldDB" id="A0A330GXD1"/>
<dbReference type="InterPro" id="IPR052945">
    <property type="entry name" value="Mitotic_Regulator"/>
</dbReference>
<feature type="chain" id="PRO_5016457694" description="Sel1 repeat family protein" evidence="1">
    <location>
        <begin position="25"/>
        <end position="935"/>
    </location>
</feature>
<dbReference type="EMBL" id="QMBQ01000001">
    <property type="protein sequence ID" value="RAZ79971.1"/>
    <property type="molecule type" value="Genomic_DNA"/>
</dbReference>
<gene>
    <name evidence="2" type="ORF">DPM35_01340</name>
</gene>
<name>A0A330GXD1_9HYPH</name>
<accession>A0A330GXD1</accession>
<feature type="signal peptide" evidence="1">
    <location>
        <begin position="1"/>
        <end position="24"/>
    </location>
</feature>